<accession>A0A6J5NAI9</accession>
<organism evidence="1">
    <name type="scientific">uncultured Caudovirales phage</name>
    <dbReference type="NCBI Taxonomy" id="2100421"/>
    <lineage>
        <taxon>Viruses</taxon>
        <taxon>Duplodnaviria</taxon>
        <taxon>Heunggongvirae</taxon>
        <taxon>Uroviricota</taxon>
        <taxon>Caudoviricetes</taxon>
        <taxon>Peduoviridae</taxon>
        <taxon>Maltschvirus</taxon>
        <taxon>Maltschvirus maltsch</taxon>
    </lineage>
</organism>
<name>A0A6J5NAI9_9CAUD</name>
<dbReference type="EMBL" id="LR796592">
    <property type="protein sequence ID" value="CAB4152599.1"/>
    <property type="molecule type" value="Genomic_DNA"/>
</dbReference>
<proteinExistence type="predicted"/>
<sequence length="311" mass="32587">MALVHATVATGTNDAAKQVSVNAWNAAHSISVSLNFPDNSASPATSPSSGLDLFCENPFQAWRLLGVEDSAGGVKYLCPHPLRTNIFKMVPGSVATAAGIATGIGFTFTATANSFAIQVPTAGSAITLSTRYTCVAQATAPSNTDIRPVQMLACRAGGFVFQMTYALRTTSTANRAFFGLMDTTSALGNSDWTTASTQAKIGVAINANTGNWKIVTGASGVAATNADLGANFPVNTTDFFRLTFFCLSSDTTQVFYKVENLTTGNSTTGTLSTNLPAASTFMTPHQYMTNNSNNIAVAFDSTGWYVETHTV</sequence>
<gene>
    <name evidence="1" type="ORF">UFOVP605_15</name>
</gene>
<evidence type="ECO:0000313" key="1">
    <source>
        <dbReference type="EMBL" id="CAB4152599.1"/>
    </source>
</evidence>
<reference evidence="1" key="1">
    <citation type="submission" date="2020-04" db="EMBL/GenBank/DDBJ databases">
        <authorList>
            <person name="Chiriac C."/>
            <person name="Salcher M."/>
            <person name="Ghai R."/>
            <person name="Kavagutti S V."/>
        </authorList>
    </citation>
    <scope>NUCLEOTIDE SEQUENCE</scope>
</reference>
<protein>
    <submittedName>
        <fullName evidence="1">Uncharacterized protein</fullName>
    </submittedName>
</protein>